<gene>
    <name evidence="2" type="ORF">HZS81_13715</name>
</gene>
<dbReference type="Proteomes" id="UP000586119">
    <property type="component" value="Unassembled WGS sequence"/>
</dbReference>
<proteinExistence type="predicted"/>
<organism evidence="2 3">
    <name type="scientific">Vreelandella salicampi</name>
    <dbReference type="NCBI Taxonomy" id="1449798"/>
    <lineage>
        <taxon>Bacteria</taxon>
        <taxon>Pseudomonadati</taxon>
        <taxon>Pseudomonadota</taxon>
        <taxon>Gammaproteobacteria</taxon>
        <taxon>Oceanospirillales</taxon>
        <taxon>Halomonadaceae</taxon>
        <taxon>Vreelandella</taxon>
    </lineage>
</organism>
<dbReference type="AlphaFoldDB" id="A0A7Z0LMP5"/>
<accession>A0A7Z0LMP5</accession>
<sequence length="307" mass="33523">MLSLSSSSLLRLLRSLAEQAGSDTGMLPAVGTTARLKIRHDIQRFFDLTPEQVETLLPDSAVSLDEWGAALSAKSSSFSTLWLYELSADGAFSFELPEQHHHHAEALCDEAKALQQLLCPAATASRTLVHWLSPQTVSGFMFTMLLPEQAGWRSLSLFDHANALQTLMPGDAVVTSAEGWHQLAQRFPSLPMNVTAIATEPLAVKTYRTLLAKGVSQVIELHCQPEIGTIAARRSQQAPFELLPHWHPTESDDCLLRMTHGGEPEEIKLSQPLHWVGGRHFLAAPPTDNAPARLGKHSAASHRISAA</sequence>
<reference evidence="2 3" key="1">
    <citation type="journal article" date="2015" name="Int. J. Syst. Evol. Microbiol.">
        <title>Halomonas salicampi sp. nov., a halotolerant and alkalitolerant bacterium isolated from a saltern soil.</title>
        <authorList>
            <person name="Lee J.C."/>
            <person name="Kim Y.S."/>
            <person name="Yun B.S."/>
            <person name="Whang K.S."/>
        </authorList>
    </citation>
    <scope>NUCLEOTIDE SEQUENCE [LARGE SCALE GENOMIC DNA]</scope>
    <source>
        <strain evidence="2 3">BH103</strain>
    </source>
</reference>
<dbReference type="EMBL" id="JACCDF010000012">
    <property type="protein sequence ID" value="NYS61811.1"/>
    <property type="molecule type" value="Genomic_DNA"/>
</dbReference>
<dbReference type="RefSeq" id="WP_179931135.1">
    <property type="nucleotide sequence ID" value="NZ_JACCDF010000012.1"/>
</dbReference>
<evidence type="ECO:0000256" key="1">
    <source>
        <dbReference type="SAM" id="MobiDB-lite"/>
    </source>
</evidence>
<protein>
    <submittedName>
        <fullName evidence="2">Uncharacterized protein</fullName>
    </submittedName>
</protein>
<name>A0A7Z0LMP5_9GAMM</name>
<comment type="caution">
    <text evidence="2">The sequence shown here is derived from an EMBL/GenBank/DDBJ whole genome shotgun (WGS) entry which is preliminary data.</text>
</comment>
<keyword evidence="3" id="KW-1185">Reference proteome</keyword>
<evidence type="ECO:0000313" key="2">
    <source>
        <dbReference type="EMBL" id="NYS61811.1"/>
    </source>
</evidence>
<evidence type="ECO:0000313" key="3">
    <source>
        <dbReference type="Proteomes" id="UP000586119"/>
    </source>
</evidence>
<feature type="region of interest" description="Disordered" evidence="1">
    <location>
        <begin position="286"/>
        <end position="307"/>
    </location>
</feature>